<keyword evidence="2" id="KW-0378">Hydrolase</keyword>
<evidence type="ECO:0000256" key="3">
    <source>
        <dbReference type="ARBA" id="ARBA00022825"/>
    </source>
</evidence>
<dbReference type="SUPFAM" id="SSF52743">
    <property type="entry name" value="Subtilisin-like"/>
    <property type="match status" value="1"/>
</dbReference>
<evidence type="ECO:0000313" key="7">
    <source>
        <dbReference type="Proteomes" id="UP000635565"/>
    </source>
</evidence>
<comment type="caution">
    <text evidence="6">The sequence shown here is derived from an EMBL/GenBank/DDBJ whole genome shotgun (WGS) entry which is preliminary data.</text>
</comment>
<evidence type="ECO:0000256" key="4">
    <source>
        <dbReference type="SAM" id="Phobius"/>
    </source>
</evidence>
<organism evidence="6 7">
    <name type="scientific">Dictyobacter formicarum</name>
    <dbReference type="NCBI Taxonomy" id="2778368"/>
    <lineage>
        <taxon>Bacteria</taxon>
        <taxon>Bacillati</taxon>
        <taxon>Chloroflexota</taxon>
        <taxon>Ktedonobacteria</taxon>
        <taxon>Ktedonobacterales</taxon>
        <taxon>Dictyobacteraceae</taxon>
        <taxon>Dictyobacter</taxon>
    </lineage>
</organism>
<evidence type="ECO:0000256" key="1">
    <source>
        <dbReference type="ARBA" id="ARBA00022670"/>
    </source>
</evidence>
<dbReference type="PROSITE" id="PS00138">
    <property type="entry name" value="SUBTILASE_SER"/>
    <property type="match status" value="1"/>
</dbReference>
<keyword evidence="1" id="KW-0645">Protease</keyword>
<dbReference type="Pfam" id="PF00082">
    <property type="entry name" value="Peptidase_S8"/>
    <property type="match status" value="1"/>
</dbReference>
<proteinExistence type="predicted"/>
<dbReference type="Gene3D" id="3.40.50.200">
    <property type="entry name" value="Peptidase S8/S53 domain"/>
    <property type="match status" value="1"/>
</dbReference>
<keyword evidence="3" id="KW-0720">Serine protease</keyword>
<evidence type="ECO:0000313" key="6">
    <source>
        <dbReference type="EMBL" id="GHO83949.1"/>
    </source>
</evidence>
<dbReference type="PROSITE" id="PS51695">
    <property type="entry name" value="SEDOLISIN"/>
    <property type="match status" value="1"/>
</dbReference>
<dbReference type="EMBL" id="BNJJ01000004">
    <property type="protein sequence ID" value="GHO83949.1"/>
    <property type="molecule type" value="Genomic_DNA"/>
</dbReference>
<dbReference type="PANTHER" id="PTHR14218">
    <property type="entry name" value="PROTEASE S8 TRIPEPTIDYL PEPTIDASE I CLN2"/>
    <property type="match status" value="1"/>
</dbReference>
<feature type="transmembrane region" description="Helical" evidence="4">
    <location>
        <begin position="38"/>
        <end position="57"/>
    </location>
</feature>
<keyword evidence="4" id="KW-0472">Membrane</keyword>
<keyword evidence="7" id="KW-1185">Reference proteome</keyword>
<dbReference type="InterPro" id="IPR000209">
    <property type="entry name" value="Peptidase_S8/S53_dom"/>
</dbReference>
<dbReference type="InterPro" id="IPR030400">
    <property type="entry name" value="Sedolisin_dom"/>
</dbReference>
<reference evidence="6 7" key="1">
    <citation type="journal article" date="2021" name="Int. J. Syst. Evol. Microbiol.">
        <title>Reticulibacter mediterranei gen. nov., sp. nov., within the new family Reticulibacteraceae fam. nov., and Ktedonospora formicarum gen. nov., sp. nov., Ktedonobacter robiniae sp. nov., Dictyobacter formicarum sp. nov. and Dictyobacter arantiisoli sp. nov., belonging to the class Ktedonobacteria.</title>
        <authorList>
            <person name="Yabe S."/>
            <person name="Zheng Y."/>
            <person name="Wang C.M."/>
            <person name="Sakai Y."/>
            <person name="Abe K."/>
            <person name="Yokota A."/>
            <person name="Donadio S."/>
            <person name="Cavaletti L."/>
            <person name="Monciardini P."/>
        </authorList>
    </citation>
    <scope>NUCLEOTIDE SEQUENCE [LARGE SCALE GENOMIC DNA]</scope>
    <source>
        <strain evidence="6 7">SOSP1-9</strain>
    </source>
</reference>
<sequence length="423" mass="44465">MLNSRKEKYLDESGESTPLLSHYQRMSMVGTMTRKKTANILFFTLLLLVLLVPATILRVNNSSALQAPNGPLGPRPRTHTTLDTAALSRLKKAAVSPGGLTPQDLWKLYNLPGLNGGKGQLIAEVIDGAIPTMESDLNAYSRHFGLPACTVASGCLTIRNQGGQPIAKGSDPAEGLLDVEIMHAIAPQAKILLYYMNSDNTSIAKGPSEIINTPGLKAINMSYGFDGTGKQFAALYNNNPNHVALFGASGDDGYGQITPPSIYPGVIAVGGTVVNGTTETAWDGSGGGLSNMYAEPAYQQKYGIPQANGLRGNPDVSAVAGTPVATYELGKWQQETGTSVAAPIWTGIAALVNKPITNDLLYGLAKSQPNSFKDITSGTNGRCGFYCTARPGYDYVTGLGSPKNFVANVNALTPAQAAALSQP</sequence>
<dbReference type="Proteomes" id="UP000635565">
    <property type="component" value="Unassembled WGS sequence"/>
</dbReference>
<name>A0ABQ3VDY1_9CHLR</name>
<evidence type="ECO:0000256" key="2">
    <source>
        <dbReference type="ARBA" id="ARBA00022801"/>
    </source>
</evidence>
<keyword evidence="4" id="KW-1133">Transmembrane helix</keyword>
<evidence type="ECO:0000259" key="5">
    <source>
        <dbReference type="PROSITE" id="PS51695"/>
    </source>
</evidence>
<dbReference type="InterPro" id="IPR036852">
    <property type="entry name" value="Peptidase_S8/S53_dom_sf"/>
</dbReference>
<dbReference type="InterPro" id="IPR023828">
    <property type="entry name" value="Peptidase_S8_Ser-AS"/>
</dbReference>
<keyword evidence="4" id="KW-0812">Transmembrane</keyword>
<gene>
    <name evidence="6" type="ORF">KSZ_19550</name>
</gene>
<dbReference type="CDD" id="cd04056">
    <property type="entry name" value="Peptidases_S53"/>
    <property type="match status" value="1"/>
</dbReference>
<dbReference type="InterPro" id="IPR050819">
    <property type="entry name" value="Tripeptidyl-peptidase_I"/>
</dbReference>
<dbReference type="PANTHER" id="PTHR14218:SF15">
    <property type="entry name" value="TRIPEPTIDYL-PEPTIDASE 1"/>
    <property type="match status" value="1"/>
</dbReference>
<protein>
    <recommendedName>
        <fullName evidence="5">Peptidase S53 domain-containing protein</fullName>
    </recommendedName>
</protein>
<feature type="domain" description="Peptidase S53" evidence="5">
    <location>
        <begin position="99"/>
        <end position="414"/>
    </location>
</feature>
<accession>A0ABQ3VDY1</accession>